<dbReference type="EMBL" id="PYBW01000032">
    <property type="protein sequence ID" value="PYC82176.1"/>
    <property type="molecule type" value="Genomic_DNA"/>
</dbReference>
<organism evidence="1 2">
    <name type="scientific">Streptomyces tateyamensis</name>
    <dbReference type="NCBI Taxonomy" id="565073"/>
    <lineage>
        <taxon>Bacteria</taxon>
        <taxon>Bacillati</taxon>
        <taxon>Actinomycetota</taxon>
        <taxon>Actinomycetes</taxon>
        <taxon>Kitasatosporales</taxon>
        <taxon>Streptomycetaceae</taxon>
        <taxon>Streptomyces</taxon>
    </lineage>
</organism>
<reference evidence="1 2" key="1">
    <citation type="submission" date="2018-03" db="EMBL/GenBank/DDBJ databases">
        <title>Bioinformatic expansion and discovery of thiopeptide antibiotics.</title>
        <authorList>
            <person name="Schwalen C.J."/>
            <person name="Hudson G.A."/>
            <person name="Mitchell D.A."/>
        </authorList>
    </citation>
    <scope>NUCLEOTIDE SEQUENCE [LARGE SCALE GENOMIC DNA]</scope>
    <source>
        <strain evidence="1 2">ATCC 21389</strain>
    </source>
</reference>
<keyword evidence="2" id="KW-1185">Reference proteome</keyword>
<sequence length="115" mass="12530">MAPTARVAAPDTATVEWDLVEDAVRWPPEAYRVLARDPRLGPLTLDQLPSQLLAGDRPLLCRMVTAALVHGRPLDGVVRLDHRPAPAAAVRCTGRPRLGPDGQVVSLRMEITLVR</sequence>
<dbReference type="AlphaFoldDB" id="A0A2V4NQP2"/>
<dbReference type="Proteomes" id="UP000248039">
    <property type="component" value="Unassembled WGS sequence"/>
</dbReference>
<proteinExistence type="predicted"/>
<evidence type="ECO:0000313" key="1">
    <source>
        <dbReference type="EMBL" id="PYC82176.1"/>
    </source>
</evidence>
<protein>
    <submittedName>
        <fullName evidence="1">Uncharacterized protein</fullName>
    </submittedName>
</protein>
<evidence type="ECO:0000313" key="2">
    <source>
        <dbReference type="Proteomes" id="UP000248039"/>
    </source>
</evidence>
<accession>A0A2V4NQP2</accession>
<gene>
    <name evidence="1" type="ORF">C7C46_10710</name>
</gene>
<comment type="caution">
    <text evidence="1">The sequence shown here is derived from an EMBL/GenBank/DDBJ whole genome shotgun (WGS) entry which is preliminary data.</text>
</comment>
<name>A0A2V4NQP2_9ACTN</name>